<keyword evidence="2" id="KW-1185">Reference proteome</keyword>
<dbReference type="InterPro" id="IPR010645">
    <property type="entry name" value="MFS_4"/>
</dbReference>
<protein>
    <submittedName>
        <fullName evidence="1">MFS transporter</fullName>
    </submittedName>
</protein>
<name>A0ABY3W128_9HYPH</name>
<accession>A0ABY3W128</accession>
<dbReference type="RefSeq" id="WP_241436352.1">
    <property type="nucleotide sequence ID" value="NZ_CP093033.1"/>
</dbReference>
<evidence type="ECO:0000313" key="1">
    <source>
        <dbReference type="EMBL" id="UNF29697.1"/>
    </source>
</evidence>
<gene>
    <name evidence="1" type="ORF">MNL13_02700</name>
</gene>
<sequence>MRIERFLYRLILSVILCEELFTFNQLSYIVSANYGGYLVGNIFFTLGRIGNISCSSHAIWCSHGDESA</sequence>
<organism evidence="1 2">
    <name type="scientific">Bartonella krasnovii</name>
    <dbReference type="NCBI Taxonomy" id="2267275"/>
    <lineage>
        <taxon>Bacteria</taxon>
        <taxon>Pseudomonadati</taxon>
        <taxon>Pseudomonadota</taxon>
        <taxon>Alphaproteobacteria</taxon>
        <taxon>Hyphomicrobiales</taxon>
        <taxon>Bartonellaceae</taxon>
        <taxon>Bartonella</taxon>
    </lineage>
</organism>
<dbReference type="Pfam" id="PF06779">
    <property type="entry name" value="MFS_4"/>
    <property type="match status" value="1"/>
</dbReference>
<dbReference type="EMBL" id="CP093033">
    <property type="protein sequence ID" value="UNF29697.1"/>
    <property type="molecule type" value="Genomic_DNA"/>
</dbReference>
<evidence type="ECO:0000313" key="2">
    <source>
        <dbReference type="Proteomes" id="UP000829580"/>
    </source>
</evidence>
<reference evidence="1 2" key="1">
    <citation type="submission" date="2022-02" db="EMBL/GenBank/DDBJ databases">
        <title>Genomic structural plasticity of rodent-associated Bartonella in nature.</title>
        <authorList>
            <person name="Sousa K.C.M."/>
            <person name="Gutierrez R."/>
            <person name="Yahalomi D."/>
            <person name="Shalit T."/>
            <person name="Markus B."/>
            <person name="Nachum-Biala Y."/>
            <person name="Hawlena H."/>
            <person name="Marcos-Hadad E."/>
            <person name="Hazkani-Covo E."/>
            <person name="Neves H.R."/>
            <person name="Covo S."/>
            <person name="Harrus S."/>
        </authorList>
    </citation>
    <scope>NUCLEOTIDE SEQUENCE [LARGE SCALE GENOMIC DNA]</scope>
    <source>
        <strain evidence="1 2">B35_1_2</strain>
    </source>
</reference>
<proteinExistence type="predicted"/>
<dbReference type="Proteomes" id="UP000829580">
    <property type="component" value="Chromosome"/>
</dbReference>